<dbReference type="Gene3D" id="3.40.718.10">
    <property type="entry name" value="Isopropylmalate Dehydrogenase"/>
    <property type="match status" value="1"/>
</dbReference>
<dbReference type="Proteomes" id="UP001597145">
    <property type="component" value="Unassembled WGS sequence"/>
</dbReference>
<evidence type="ECO:0000313" key="6">
    <source>
        <dbReference type="Proteomes" id="UP001597145"/>
    </source>
</evidence>
<evidence type="ECO:0000313" key="5">
    <source>
        <dbReference type="EMBL" id="MFD1532481.1"/>
    </source>
</evidence>
<keyword evidence="4" id="KW-0520">NAD</keyword>
<gene>
    <name evidence="5" type="primary">pdxA</name>
    <name evidence="5" type="ORF">ACFSCY_23940</name>
</gene>
<dbReference type="NCBIfam" id="TIGR00557">
    <property type="entry name" value="pdxA"/>
    <property type="match status" value="1"/>
</dbReference>
<proteinExistence type="inferred from homology"/>
<evidence type="ECO:0000256" key="2">
    <source>
        <dbReference type="ARBA" id="ARBA00022723"/>
    </source>
</evidence>
<dbReference type="GO" id="GO:0050570">
    <property type="term" value="F:4-hydroxythreonine-4-phosphate dehydrogenase activity"/>
    <property type="evidence" value="ECO:0007669"/>
    <property type="project" value="UniProtKB-EC"/>
</dbReference>
<comment type="caution">
    <text evidence="5">The sequence shown here is derived from an EMBL/GenBank/DDBJ whole genome shotgun (WGS) entry which is preliminary data.</text>
</comment>
<evidence type="ECO:0000256" key="4">
    <source>
        <dbReference type="ARBA" id="ARBA00023027"/>
    </source>
</evidence>
<dbReference type="InterPro" id="IPR005255">
    <property type="entry name" value="PdxA_fam"/>
</dbReference>
<dbReference type="Pfam" id="PF04166">
    <property type="entry name" value="PdxA"/>
    <property type="match status" value="1"/>
</dbReference>
<evidence type="ECO:0000256" key="3">
    <source>
        <dbReference type="ARBA" id="ARBA00023002"/>
    </source>
</evidence>
<keyword evidence="6" id="KW-1185">Reference proteome</keyword>
<evidence type="ECO:0000256" key="1">
    <source>
        <dbReference type="ARBA" id="ARBA00009464"/>
    </source>
</evidence>
<name>A0ABW4FSC7_9PSEU</name>
<dbReference type="EMBL" id="JBHUCP010000018">
    <property type="protein sequence ID" value="MFD1532481.1"/>
    <property type="molecule type" value="Genomic_DNA"/>
</dbReference>
<reference evidence="6" key="1">
    <citation type="journal article" date="2019" name="Int. J. Syst. Evol. Microbiol.">
        <title>The Global Catalogue of Microorganisms (GCM) 10K type strain sequencing project: providing services to taxonomists for standard genome sequencing and annotation.</title>
        <authorList>
            <consortium name="The Broad Institute Genomics Platform"/>
            <consortium name="The Broad Institute Genome Sequencing Center for Infectious Disease"/>
            <person name="Wu L."/>
            <person name="Ma J."/>
        </authorList>
    </citation>
    <scope>NUCLEOTIDE SEQUENCE [LARGE SCALE GENOMIC DNA]</scope>
    <source>
        <strain evidence="6">JCM 12165</strain>
    </source>
</reference>
<protein>
    <submittedName>
        <fullName evidence="5">4-hydroxythreonine-4-phosphate dehydrogenase PdxA</fullName>
        <ecNumber evidence="5">1.1.1.262</ecNumber>
    </submittedName>
</protein>
<dbReference type="RefSeq" id="WP_343986379.1">
    <property type="nucleotide sequence ID" value="NZ_BAAAJG010000027.1"/>
</dbReference>
<dbReference type="PANTHER" id="PTHR30004:SF6">
    <property type="entry name" value="D-THREONATE 4-PHOSPHATE DEHYDROGENASE"/>
    <property type="match status" value="1"/>
</dbReference>
<dbReference type="PANTHER" id="PTHR30004">
    <property type="entry name" value="4-HYDROXYTHREONINE-4-PHOSPHATE DEHYDROGENASE"/>
    <property type="match status" value="1"/>
</dbReference>
<comment type="similarity">
    <text evidence="1">Belongs to the PdxA family. PdxA2 subfamily.</text>
</comment>
<keyword evidence="2" id="KW-0479">Metal-binding</keyword>
<keyword evidence="3 5" id="KW-0560">Oxidoreductase</keyword>
<sequence length="345" mass="35046">MTPSFTHPAGSAGGRPPVLGVTVGDPAGIGPEVVLKAARDPRTAAARLVAIGSVAALRAAADVVPDAPALHEISAPGEAAFEPGTLDVIPVPSDVAVPVGALSAEAGQIAFEGVARAVELALAGDIDGIVTAPLNKEAIALAGHAYPGHTEILAELTGTPDFAMMLTALKLRVVHVTTHVGIRKMLDRVTRERVLTTIRLADRALRDMGFERPSVGVAGLNPHAGEGGLFGDEEQQVIIPAIEQAKAEGIDATGPWPADTLFGRAVAGDFDVTIAMFHDQGHIAVKVLGFETGVNATIGLPIVRTSVDHGTAFDIAGTGKASADSLVEAVTVGAAMAAARAAART</sequence>
<dbReference type="EC" id="1.1.1.262" evidence="5"/>
<dbReference type="SUPFAM" id="SSF53659">
    <property type="entry name" value="Isocitrate/Isopropylmalate dehydrogenase-like"/>
    <property type="match status" value="1"/>
</dbReference>
<accession>A0ABW4FSC7</accession>
<organism evidence="5 6">
    <name type="scientific">Pseudonocardia aurantiaca</name>
    <dbReference type="NCBI Taxonomy" id="75290"/>
    <lineage>
        <taxon>Bacteria</taxon>
        <taxon>Bacillati</taxon>
        <taxon>Actinomycetota</taxon>
        <taxon>Actinomycetes</taxon>
        <taxon>Pseudonocardiales</taxon>
        <taxon>Pseudonocardiaceae</taxon>
        <taxon>Pseudonocardia</taxon>
    </lineage>
</organism>